<dbReference type="GO" id="GO:0047498">
    <property type="term" value="F:calcium-dependent phospholipase A2 activity"/>
    <property type="evidence" value="ECO:0007669"/>
    <property type="project" value="TreeGrafter"/>
</dbReference>
<evidence type="ECO:0000259" key="5">
    <source>
        <dbReference type="PROSITE" id="PS51210"/>
    </source>
</evidence>
<evidence type="ECO:0000256" key="1">
    <source>
        <dbReference type="ARBA" id="ARBA00022801"/>
    </source>
</evidence>
<evidence type="ECO:0000256" key="2">
    <source>
        <dbReference type="ARBA" id="ARBA00023098"/>
    </source>
</evidence>
<dbReference type="GO" id="GO:0005509">
    <property type="term" value="F:calcium ion binding"/>
    <property type="evidence" value="ECO:0007669"/>
    <property type="project" value="TreeGrafter"/>
</dbReference>
<organism evidence="6 7">
    <name type="scientific">Desmophyllum pertusum</name>
    <dbReference type="NCBI Taxonomy" id="174260"/>
    <lineage>
        <taxon>Eukaryota</taxon>
        <taxon>Metazoa</taxon>
        <taxon>Cnidaria</taxon>
        <taxon>Anthozoa</taxon>
        <taxon>Hexacorallia</taxon>
        <taxon>Scleractinia</taxon>
        <taxon>Caryophylliina</taxon>
        <taxon>Caryophylliidae</taxon>
        <taxon>Desmophyllum</taxon>
    </lineage>
</organism>
<dbReference type="PANTHER" id="PTHR10728:SF40">
    <property type="entry name" value="PATATIN FAMILY PROTEIN"/>
    <property type="match status" value="1"/>
</dbReference>
<dbReference type="PROSITE" id="PS51210">
    <property type="entry name" value="PLA2C"/>
    <property type="match status" value="1"/>
</dbReference>
<proteinExistence type="predicted"/>
<gene>
    <name evidence="6" type="primary">PLA2G4A_14</name>
    <name evidence="6" type="ORF">OS493_037399</name>
</gene>
<dbReference type="GO" id="GO:0005544">
    <property type="term" value="F:calcium-dependent phospholipid binding"/>
    <property type="evidence" value="ECO:0007669"/>
    <property type="project" value="TreeGrafter"/>
</dbReference>
<keyword evidence="3" id="KW-0442">Lipid degradation</keyword>
<keyword evidence="2 3" id="KW-0443">Lipid metabolism</keyword>
<dbReference type="GO" id="GO:0046475">
    <property type="term" value="P:glycerophospholipid catabolic process"/>
    <property type="evidence" value="ECO:0007669"/>
    <property type="project" value="TreeGrafter"/>
</dbReference>
<dbReference type="EMBL" id="MU825943">
    <property type="protein sequence ID" value="KAJ7382063.1"/>
    <property type="molecule type" value="Genomic_DNA"/>
</dbReference>
<evidence type="ECO:0000313" key="7">
    <source>
        <dbReference type="Proteomes" id="UP001163046"/>
    </source>
</evidence>
<accession>A0A9X0D1B4</accession>
<keyword evidence="7" id="KW-1185">Reference proteome</keyword>
<dbReference type="Proteomes" id="UP001163046">
    <property type="component" value="Unassembled WGS sequence"/>
</dbReference>
<sequence length="194" mass="21943">MAKYGTFMKTEQFGSKFFCGKLLTPYPEPPLLYLQDGVIASNEIEPAGEDEDSDEEEDLDASDGQEPMEEEPAVNHDDHSFLTGVMETFMEKVAFLKTREGRAGLVHNFLRGLRLMAAPVPSETEEVTDTADQLALKAKRIFLVDSGLVFNSPYPLLLRPQRDVDIFLSFDFSARDKDDVLGFKVIENYQRHKN</sequence>
<reference evidence="6" key="1">
    <citation type="submission" date="2023-01" db="EMBL/GenBank/DDBJ databases">
        <title>Genome assembly of the deep-sea coral Lophelia pertusa.</title>
        <authorList>
            <person name="Herrera S."/>
            <person name="Cordes E."/>
        </authorList>
    </citation>
    <scope>NUCLEOTIDE SEQUENCE</scope>
    <source>
        <strain evidence="6">USNM1676648</strain>
        <tissue evidence="6">Polyp</tissue>
    </source>
</reference>
<name>A0A9X0D1B4_9CNID</name>
<dbReference type="EC" id="3.1.1.4" evidence="6"/>
<keyword evidence="1 3" id="KW-0378">Hydrolase</keyword>
<feature type="region of interest" description="Disordered" evidence="4">
    <location>
        <begin position="45"/>
        <end position="74"/>
    </location>
</feature>
<dbReference type="InterPro" id="IPR002642">
    <property type="entry name" value="LysoPLipase_cat_dom"/>
</dbReference>
<comment type="caution">
    <text evidence="6">The sequence shown here is derived from an EMBL/GenBank/DDBJ whole genome shotgun (WGS) entry which is preliminary data.</text>
</comment>
<feature type="domain" description="PLA2c" evidence="5">
    <location>
        <begin position="1"/>
        <end position="194"/>
    </location>
</feature>
<protein>
    <submittedName>
        <fullName evidence="6">Cytosolic phospholipase A2</fullName>
        <ecNumber evidence="6">3.1.1.4</ecNumber>
    </submittedName>
</protein>
<dbReference type="AlphaFoldDB" id="A0A9X0D1B4"/>
<feature type="compositionally biased region" description="Acidic residues" evidence="4">
    <location>
        <begin position="46"/>
        <end position="72"/>
    </location>
</feature>
<evidence type="ECO:0000256" key="4">
    <source>
        <dbReference type="SAM" id="MobiDB-lite"/>
    </source>
</evidence>
<dbReference type="PANTHER" id="PTHR10728">
    <property type="entry name" value="CYTOSOLIC PHOSPHOLIPASE A2"/>
    <property type="match status" value="1"/>
</dbReference>
<dbReference type="InterPro" id="IPR016035">
    <property type="entry name" value="Acyl_Trfase/lysoPLipase"/>
</dbReference>
<dbReference type="Gene3D" id="3.40.1090.10">
    <property type="entry name" value="Cytosolic phospholipase A2 catalytic domain"/>
    <property type="match status" value="1"/>
</dbReference>
<evidence type="ECO:0000313" key="6">
    <source>
        <dbReference type="EMBL" id="KAJ7382063.1"/>
    </source>
</evidence>
<evidence type="ECO:0000256" key="3">
    <source>
        <dbReference type="PROSITE-ProRule" id="PRU00555"/>
    </source>
</evidence>
<dbReference type="GO" id="GO:0005829">
    <property type="term" value="C:cytosol"/>
    <property type="evidence" value="ECO:0007669"/>
    <property type="project" value="TreeGrafter"/>
</dbReference>
<dbReference type="SUPFAM" id="SSF52151">
    <property type="entry name" value="FabD/lysophospholipase-like"/>
    <property type="match status" value="1"/>
</dbReference>
<dbReference type="OrthoDB" id="419768at2759"/>